<dbReference type="PANTHER" id="PTHR23419:SF8">
    <property type="entry name" value="FI09726P"/>
    <property type="match status" value="1"/>
</dbReference>
<name>A0A059XYI8_9BACT</name>
<dbReference type="OrthoDB" id="37622at2"/>
<comment type="similarity">
    <text evidence="1">Belongs to the CutA family.</text>
</comment>
<dbReference type="EMBL" id="CP007243">
    <property type="protein sequence ID" value="AIA30247.1"/>
    <property type="molecule type" value="Genomic_DNA"/>
</dbReference>
<dbReference type="InterPro" id="IPR015867">
    <property type="entry name" value="N-reg_PII/ATP_PRibTrfase_C"/>
</dbReference>
<reference evidence="2 3" key="2">
    <citation type="journal article" date="2015" name="Biomed. Res. Int.">
        <title>Effects of Arsenite Resistance on the Growth and Functional Gene Expression of Leptospirillum ferriphilum and Acidithiobacillus thiooxidans in Pure Culture and Coculture.</title>
        <authorList>
            <person name="Jiang H."/>
            <person name="Liang Y."/>
            <person name="Yin H."/>
            <person name="Xiao Y."/>
            <person name="Guo X."/>
            <person name="Xu Y."/>
            <person name="Hu Q."/>
            <person name="Liu H."/>
            <person name="Liu X."/>
        </authorList>
    </citation>
    <scope>NUCLEOTIDE SEQUENCE [LARGE SCALE GENOMIC DNA]</scope>
    <source>
        <strain evidence="2 3">YSK</strain>
    </source>
</reference>
<accession>A0A059XYI8</accession>
<keyword evidence="3" id="KW-1185">Reference proteome</keyword>
<dbReference type="InterPro" id="IPR011322">
    <property type="entry name" value="N-reg_PII-like_a/b"/>
</dbReference>
<dbReference type="PANTHER" id="PTHR23419">
    <property type="entry name" value="DIVALENT CATION TOLERANCE CUTA-RELATED"/>
    <property type="match status" value="1"/>
</dbReference>
<proteinExistence type="inferred from homology"/>
<dbReference type="AlphaFoldDB" id="A0A059XYI8"/>
<evidence type="ECO:0000313" key="3">
    <source>
        <dbReference type="Proteomes" id="UP000027059"/>
    </source>
</evidence>
<gene>
    <name evidence="2" type="ORF">Y981_04065</name>
</gene>
<dbReference type="GO" id="GO:0010038">
    <property type="term" value="P:response to metal ion"/>
    <property type="evidence" value="ECO:0007669"/>
    <property type="project" value="InterPro"/>
</dbReference>
<dbReference type="Gene3D" id="3.30.70.120">
    <property type="match status" value="1"/>
</dbReference>
<dbReference type="SUPFAM" id="SSF54913">
    <property type="entry name" value="GlnB-like"/>
    <property type="match status" value="1"/>
</dbReference>
<dbReference type="HOGENOM" id="CLU_098807_3_1_0"/>
<evidence type="ECO:0000256" key="1">
    <source>
        <dbReference type="ARBA" id="ARBA00010169"/>
    </source>
</evidence>
<dbReference type="RefSeq" id="WP_014960667.1">
    <property type="nucleotide sequence ID" value="NZ_CP007243.1"/>
</dbReference>
<dbReference type="Pfam" id="PF03091">
    <property type="entry name" value="CutA1"/>
    <property type="match status" value="1"/>
</dbReference>
<organism evidence="2 3">
    <name type="scientific">Leptospirillum ferriphilum YSK</name>
    <dbReference type="NCBI Taxonomy" id="1441628"/>
    <lineage>
        <taxon>Bacteria</taxon>
        <taxon>Pseudomonadati</taxon>
        <taxon>Nitrospirota</taxon>
        <taxon>Nitrospiria</taxon>
        <taxon>Nitrospirales</taxon>
        <taxon>Nitrospiraceae</taxon>
        <taxon>Leptospirillum</taxon>
    </lineage>
</organism>
<dbReference type="KEGG" id="lfp:Y981_04065"/>
<protein>
    <submittedName>
        <fullName evidence="2">Cation tolerance protein CutA</fullName>
    </submittedName>
</protein>
<dbReference type="InterPro" id="IPR004323">
    <property type="entry name" value="Ion_tolerance_CutA"/>
</dbReference>
<reference evidence="3" key="1">
    <citation type="submission" date="2014-02" db="EMBL/GenBank/DDBJ databases">
        <title>Complete genome sequence and comparative genomic analysis of the nitrogen-fixing bacterium Leptospirillum ferriphilum YSK.</title>
        <authorList>
            <person name="Guo X."/>
            <person name="Yin H."/>
            <person name="Liang Y."/>
            <person name="Hu Q."/>
            <person name="Ma L."/>
            <person name="Xiao Y."/>
            <person name="Zhang X."/>
            <person name="Qiu G."/>
            <person name="Liu X."/>
        </authorList>
    </citation>
    <scope>NUCLEOTIDE SEQUENCE [LARGE SCALE GENOMIC DNA]</scope>
    <source>
        <strain evidence="3">YSK</strain>
    </source>
</reference>
<evidence type="ECO:0000313" key="2">
    <source>
        <dbReference type="EMBL" id="AIA30247.1"/>
    </source>
</evidence>
<sequence>MSVSLLLFSHPDVQAAEHLVRTLVEDRVIACGHLFPAGVSIYSWEGKTVRDQEVNVLVKLSRAACPVAMERIRAAHPYRVPEILSWSVEEGNPDYLEWVLSSSLLLRNEKESR</sequence>
<dbReference type="GO" id="GO:0005507">
    <property type="term" value="F:copper ion binding"/>
    <property type="evidence" value="ECO:0007669"/>
    <property type="project" value="TreeGrafter"/>
</dbReference>
<dbReference type="Proteomes" id="UP000027059">
    <property type="component" value="Chromosome"/>
</dbReference>